<dbReference type="SUPFAM" id="SSF52413">
    <property type="entry name" value="UDP-glucose/GDP-mannose dehydrogenase C-terminal domain"/>
    <property type="match status" value="1"/>
</dbReference>
<dbReference type="GO" id="GO:0003979">
    <property type="term" value="F:UDP-glucose 6-dehydrogenase activity"/>
    <property type="evidence" value="ECO:0007669"/>
    <property type="project" value="UniProtKB-EC"/>
</dbReference>
<evidence type="ECO:0000256" key="10">
    <source>
        <dbReference type="PIRSR" id="PIRSR500134-3"/>
    </source>
</evidence>
<evidence type="ECO:0000256" key="6">
    <source>
        <dbReference type="ARBA" id="ARBA00047473"/>
    </source>
</evidence>
<feature type="binding site" evidence="10">
    <location>
        <position position="86"/>
    </location>
    <ligand>
        <name>NAD(+)</name>
        <dbReference type="ChEBI" id="CHEBI:57540"/>
    </ligand>
</feature>
<evidence type="ECO:0000259" key="11">
    <source>
        <dbReference type="SMART" id="SM00984"/>
    </source>
</evidence>
<dbReference type="EMBL" id="DSTT01000005">
    <property type="protein sequence ID" value="HFK23975.1"/>
    <property type="molecule type" value="Genomic_DNA"/>
</dbReference>
<feature type="binding site" evidence="10">
    <location>
        <position position="127"/>
    </location>
    <ligand>
        <name>NAD(+)</name>
        <dbReference type="ChEBI" id="CHEBI:57540"/>
    </ligand>
</feature>
<feature type="binding site" evidence="9">
    <location>
        <position position="212"/>
    </location>
    <ligand>
        <name>substrate</name>
    </ligand>
</feature>
<feature type="binding site" evidence="9">
    <location>
        <begin position="160"/>
        <end position="163"/>
    </location>
    <ligand>
        <name>substrate</name>
    </ligand>
</feature>
<comment type="catalytic activity">
    <reaction evidence="6 7">
        <text>UDP-alpha-D-glucose + 2 NAD(+) + H2O = UDP-alpha-D-glucuronate + 2 NADH + 3 H(+)</text>
        <dbReference type="Rhea" id="RHEA:23596"/>
        <dbReference type="ChEBI" id="CHEBI:15377"/>
        <dbReference type="ChEBI" id="CHEBI:15378"/>
        <dbReference type="ChEBI" id="CHEBI:57540"/>
        <dbReference type="ChEBI" id="CHEBI:57945"/>
        <dbReference type="ChEBI" id="CHEBI:58052"/>
        <dbReference type="ChEBI" id="CHEBI:58885"/>
        <dbReference type="EC" id="1.1.1.22"/>
    </reaction>
</comment>
<feature type="binding site" evidence="10">
    <location>
        <position position="35"/>
    </location>
    <ligand>
        <name>NAD(+)</name>
        <dbReference type="ChEBI" id="CHEBI:57540"/>
    </ligand>
</feature>
<dbReference type="PIRSF" id="PIRSF000124">
    <property type="entry name" value="UDPglc_GDPman_dh"/>
    <property type="match status" value="1"/>
</dbReference>
<feature type="binding site" evidence="10">
    <location>
        <position position="163"/>
    </location>
    <ligand>
        <name>NAD(+)</name>
        <dbReference type="ChEBI" id="CHEBI:57540"/>
    </ligand>
</feature>
<dbReference type="GO" id="GO:0006065">
    <property type="term" value="P:UDP-glucuronate biosynthetic process"/>
    <property type="evidence" value="ECO:0007669"/>
    <property type="project" value="UniProtKB-UniPathway"/>
</dbReference>
<evidence type="ECO:0000256" key="7">
    <source>
        <dbReference type="PIRNR" id="PIRNR000124"/>
    </source>
</evidence>
<dbReference type="Pfam" id="PF03720">
    <property type="entry name" value="UDPG_MGDP_dh_C"/>
    <property type="match status" value="1"/>
</dbReference>
<evidence type="ECO:0000256" key="9">
    <source>
        <dbReference type="PIRSR" id="PIRSR500134-2"/>
    </source>
</evidence>
<dbReference type="PIRSF" id="PIRSF500134">
    <property type="entry name" value="UDPglc_DH_bac"/>
    <property type="match status" value="1"/>
</dbReference>
<accession>A0A7C3J6A7</accession>
<name>A0A7C3J6A7_UNCW3</name>
<dbReference type="Pfam" id="PF00984">
    <property type="entry name" value="UDPG_MGDP_dh"/>
    <property type="match status" value="1"/>
</dbReference>
<evidence type="ECO:0000256" key="1">
    <source>
        <dbReference type="ARBA" id="ARBA00004701"/>
    </source>
</evidence>
<reference evidence="12" key="1">
    <citation type="journal article" date="2020" name="mSystems">
        <title>Genome- and Community-Level Interaction Insights into Carbon Utilization and Element Cycling Functions of Hydrothermarchaeota in Hydrothermal Sediment.</title>
        <authorList>
            <person name="Zhou Z."/>
            <person name="Liu Y."/>
            <person name="Xu W."/>
            <person name="Pan J."/>
            <person name="Luo Z.H."/>
            <person name="Li M."/>
        </authorList>
    </citation>
    <scope>NUCLEOTIDE SEQUENCE [LARGE SCALE GENOMIC DNA]</scope>
    <source>
        <strain evidence="12">SpSt-464</strain>
    </source>
</reference>
<protein>
    <recommendedName>
        <fullName evidence="3 7">UDP-glucose 6-dehydrogenase</fullName>
        <ecNumber evidence="3 7">1.1.1.22</ecNumber>
    </recommendedName>
</protein>
<dbReference type="PANTHER" id="PTHR43750:SF1">
    <property type="entry name" value="GDP-MANNOSE 6-DEHYDROGENASE"/>
    <property type="match status" value="1"/>
</dbReference>
<evidence type="ECO:0000256" key="4">
    <source>
        <dbReference type="ARBA" id="ARBA00023002"/>
    </source>
</evidence>
<evidence type="ECO:0000256" key="2">
    <source>
        <dbReference type="ARBA" id="ARBA00006601"/>
    </source>
</evidence>
<dbReference type="InterPro" id="IPR014027">
    <property type="entry name" value="UDP-Glc/GDP-Man_DH_C"/>
</dbReference>
<dbReference type="UniPathway" id="UPA00038">
    <property type="reaction ID" value="UER00491"/>
</dbReference>
<feature type="binding site" evidence="10">
    <location>
        <position position="273"/>
    </location>
    <ligand>
        <name>NAD(+)</name>
        <dbReference type="ChEBI" id="CHEBI:57540"/>
    </ligand>
</feature>
<evidence type="ECO:0000313" key="12">
    <source>
        <dbReference type="EMBL" id="HFK23975.1"/>
    </source>
</evidence>
<dbReference type="Pfam" id="PF03721">
    <property type="entry name" value="UDPG_MGDP_dh_N"/>
    <property type="match status" value="1"/>
</dbReference>
<dbReference type="InterPro" id="IPR001732">
    <property type="entry name" value="UDP-Glc/GDP-Man_DH_N"/>
</dbReference>
<organism evidence="12">
    <name type="scientific">candidate division WOR-3 bacterium</name>
    <dbReference type="NCBI Taxonomy" id="2052148"/>
    <lineage>
        <taxon>Bacteria</taxon>
        <taxon>Bacteria division WOR-3</taxon>
    </lineage>
</organism>
<dbReference type="InterPro" id="IPR028357">
    <property type="entry name" value="UDPglc_DH_bac"/>
</dbReference>
<feature type="binding site" evidence="9">
    <location>
        <position position="326"/>
    </location>
    <ligand>
        <name>substrate</name>
    </ligand>
</feature>
<dbReference type="AlphaFoldDB" id="A0A7C3J6A7"/>
<comment type="caution">
    <text evidence="12">The sequence shown here is derived from an EMBL/GenBank/DDBJ whole genome shotgun (WGS) entry which is preliminary data.</text>
</comment>
<proteinExistence type="inferred from homology"/>
<feature type="domain" description="UDP-glucose/GDP-mannose dehydrogenase C-terminal" evidence="11">
    <location>
        <begin position="319"/>
        <end position="428"/>
    </location>
</feature>
<dbReference type="SUPFAM" id="SSF48179">
    <property type="entry name" value="6-phosphogluconate dehydrogenase C-terminal domain-like"/>
    <property type="match status" value="1"/>
</dbReference>
<dbReference type="InterPro" id="IPR036220">
    <property type="entry name" value="UDP-Glc/GDP-Man_DH_C_sf"/>
</dbReference>
<feature type="binding site" evidence="10">
    <location>
        <position position="333"/>
    </location>
    <ligand>
        <name>NAD(+)</name>
        <dbReference type="ChEBI" id="CHEBI:57540"/>
    </ligand>
</feature>
<sequence length="440" mass="49582">MKIAVFGLGYVGIISAACLAEQGYKVIGVEVNDVKISDVNNGRSPIVEPYVNEIVSKVVKSGNLEATDDFEYAVKNTNIALICVGTPSSETGEVDLSYIFKSAQQIGDALRKKENFEREYIILIRSTSMPGTVDKFAEIIQSISGKKRKKDFDVISNPEFLREGNAVNDFYNPPFTLIGCECEQSEKIIRQMYSFLEAPFIVTSIKTAEMLKYVNNTFHGLKVGFANEIARICKKKGIDSREVMELFLMDRKLNISEYYLRPGFAFGGSCLPKDVRALSYESKKNGLSLPIIENIMNSNIIHIDWAFDIILKEKFNNIGVMGITFKSGTDDLRESPAVVLVEKLLGKGKNVLIYDENVKLSKLVGSNREYIEREIKHISEILVEDGEKFLDSVEIVVIANRDNSYREILNSYQKKEILIIDLVNMFPEKKSSKNYKGIGW</sequence>
<feature type="binding site" evidence="9">
    <location>
        <begin position="259"/>
        <end position="263"/>
    </location>
    <ligand>
        <name>substrate</name>
    </ligand>
</feature>
<dbReference type="GO" id="GO:0051287">
    <property type="term" value="F:NAD binding"/>
    <property type="evidence" value="ECO:0007669"/>
    <property type="project" value="InterPro"/>
</dbReference>
<dbReference type="EC" id="1.1.1.22" evidence="3 7"/>
<dbReference type="Gene3D" id="3.40.50.720">
    <property type="entry name" value="NAD(P)-binding Rossmann-like Domain"/>
    <property type="match status" value="2"/>
</dbReference>
<gene>
    <name evidence="12" type="ORF">ENS15_04925</name>
</gene>
<dbReference type="PANTHER" id="PTHR43750">
    <property type="entry name" value="UDP-GLUCOSE 6-DEHYDROGENASE TUAD"/>
    <property type="match status" value="1"/>
</dbReference>
<dbReference type="SMART" id="SM00984">
    <property type="entry name" value="UDPG_MGDP_dh_C"/>
    <property type="match status" value="1"/>
</dbReference>
<dbReference type="InterPro" id="IPR014026">
    <property type="entry name" value="UDP-Glc/GDP-Man_DH_dimer"/>
</dbReference>
<dbReference type="InterPro" id="IPR036291">
    <property type="entry name" value="NAD(P)-bd_dom_sf"/>
</dbReference>
<dbReference type="Gene3D" id="1.20.5.170">
    <property type="match status" value="1"/>
</dbReference>
<evidence type="ECO:0000256" key="3">
    <source>
        <dbReference type="ARBA" id="ARBA00012954"/>
    </source>
</evidence>
<dbReference type="GO" id="GO:0000271">
    <property type="term" value="P:polysaccharide biosynthetic process"/>
    <property type="evidence" value="ECO:0007669"/>
    <property type="project" value="InterPro"/>
</dbReference>
<dbReference type="InterPro" id="IPR017476">
    <property type="entry name" value="UDP-Glc/GDP-Man"/>
</dbReference>
<evidence type="ECO:0000256" key="5">
    <source>
        <dbReference type="ARBA" id="ARBA00023027"/>
    </source>
</evidence>
<dbReference type="PROSITE" id="PS51257">
    <property type="entry name" value="PROKAR_LIPOPROTEIN"/>
    <property type="match status" value="1"/>
</dbReference>
<dbReference type="InterPro" id="IPR008927">
    <property type="entry name" value="6-PGluconate_DH-like_C_sf"/>
</dbReference>
<keyword evidence="4 7" id="KW-0560">Oxidoreductase</keyword>
<keyword evidence="5 7" id="KW-0520">NAD</keyword>
<dbReference type="NCBIfam" id="TIGR03026">
    <property type="entry name" value="NDP-sugDHase"/>
    <property type="match status" value="1"/>
</dbReference>
<feature type="binding site" evidence="9">
    <location>
        <position position="267"/>
    </location>
    <ligand>
        <name>substrate</name>
    </ligand>
</feature>
<dbReference type="SUPFAM" id="SSF51735">
    <property type="entry name" value="NAD(P)-binding Rossmann-fold domains"/>
    <property type="match status" value="1"/>
</dbReference>
<feature type="active site" description="Nucleophile" evidence="8">
    <location>
        <position position="270"/>
    </location>
</feature>
<comment type="pathway">
    <text evidence="1">Nucleotide-sugar biosynthesis; UDP-alpha-D-glucuronate biosynthesis; UDP-alpha-D-glucuronate from UDP-alpha-D-glucose: step 1/1.</text>
</comment>
<evidence type="ECO:0000256" key="8">
    <source>
        <dbReference type="PIRSR" id="PIRSR500134-1"/>
    </source>
</evidence>
<comment type="similarity">
    <text evidence="2 7">Belongs to the UDP-glucose/GDP-mannose dehydrogenase family.</text>
</comment>